<evidence type="ECO:0000256" key="2">
    <source>
        <dbReference type="ARBA" id="ARBA00022448"/>
    </source>
</evidence>
<dbReference type="Gene3D" id="2.40.170.20">
    <property type="entry name" value="TonB-dependent receptor, beta-barrel domain"/>
    <property type="match status" value="1"/>
</dbReference>
<keyword evidence="6" id="KW-0472">Membrane</keyword>
<evidence type="ECO:0000313" key="11">
    <source>
        <dbReference type="EMBL" id="KAA6329113.1"/>
    </source>
</evidence>
<dbReference type="InterPro" id="IPR000531">
    <property type="entry name" value="Beta-barrel_TonB"/>
</dbReference>
<dbReference type="InterPro" id="IPR039426">
    <property type="entry name" value="TonB-dep_rcpt-like"/>
</dbReference>
<protein>
    <submittedName>
        <fullName evidence="11">TonB-dependent receptor SusC</fullName>
    </submittedName>
</protein>
<evidence type="ECO:0000256" key="4">
    <source>
        <dbReference type="ARBA" id="ARBA00022729"/>
    </source>
</evidence>
<dbReference type="InterPro" id="IPR036942">
    <property type="entry name" value="Beta-barrel_TonB_sf"/>
</dbReference>
<dbReference type="GO" id="GO:0015344">
    <property type="term" value="F:siderophore uptake transmembrane transporter activity"/>
    <property type="evidence" value="ECO:0007669"/>
    <property type="project" value="TreeGrafter"/>
</dbReference>
<dbReference type="NCBIfam" id="TIGR04057">
    <property type="entry name" value="SusC_RagA_signa"/>
    <property type="match status" value="1"/>
</dbReference>
<evidence type="ECO:0000259" key="10">
    <source>
        <dbReference type="Pfam" id="PF07715"/>
    </source>
</evidence>
<dbReference type="Pfam" id="PF13715">
    <property type="entry name" value="CarbopepD_reg_2"/>
    <property type="match status" value="1"/>
</dbReference>
<feature type="domain" description="TonB-dependent receptor plug" evidence="10">
    <location>
        <begin position="127"/>
        <end position="243"/>
    </location>
</feature>
<feature type="domain" description="TonB-dependent receptor-like beta-barrel" evidence="9">
    <location>
        <begin position="622"/>
        <end position="904"/>
    </location>
</feature>
<dbReference type="InterPro" id="IPR037066">
    <property type="entry name" value="Plug_dom_sf"/>
</dbReference>
<evidence type="ECO:0000256" key="1">
    <source>
        <dbReference type="ARBA" id="ARBA00004571"/>
    </source>
</evidence>
<dbReference type="GO" id="GO:0044718">
    <property type="term" value="P:siderophore transmembrane transport"/>
    <property type="evidence" value="ECO:0007669"/>
    <property type="project" value="TreeGrafter"/>
</dbReference>
<dbReference type="Gene3D" id="2.60.40.1120">
    <property type="entry name" value="Carboxypeptidase-like, regulatory domain"/>
    <property type="match status" value="1"/>
</dbReference>
<dbReference type="PANTHER" id="PTHR30069">
    <property type="entry name" value="TONB-DEPENDENT OUTER MEMBRANE RECEPTOR"/>
    <property type="match status" value="1"/>
</dbReference>
<dbReference type="GO" id="GO:0009279">
    <property type="term" value="C:cell outer membrane"/>
    <property type="evidence" value="ECO:0007669"/>
    <property type="project" value="UniProtKB-SubCell"/>
</dbReference>
<comment type="subcellular location">
    <subcellularLocation>
        <location evidence="1">Cell outer membrane</location>
        <topology evidence="1">Multi-pass membrane protein</topology>
    </subcellularLocation>
</comment>
<organism evidence="11">
    <name type="scientific">termite gut metagenome</name>
    <dbReference type="NCBI Taxonomy" id="433724"/>
    <lineage>
        <taxon>unclassified sequences</taxon>
        <taxon>metagenomes</taxon>
        <taxon>organismal metagenomes</taxon>
    </lineage>
</organism>
<dbReference type="Pfam" id="PF00593">
    <property type="entry name" value="TonB_dep_Rec_b-barrel"/>
    <property type="match status" value="1"/>
</dbReference>
<dbReference type="SUPFAM" id="SSF49464">
    <property type="entry name" value="Carboxypeptidase regulatory domain-like"/>
    <property type="match status" value="1"/>
</dbReference>
<name>A0A5J4R8U0_9ZZZZ</name>
<dbReference type="EMBL" id="SNRY01001700">
    <property type="protein sequence ID" value="KAA6329113.1"/>
    <property type="molecule type" value="Genomic_DNA"/>
</dbReference>
<evidence type="ECO:0000259" key="9">
    <source>
        <dbReference type="Pfam" id="PF00593"/>
    </source>
</evidence>
<accession>A0A5J4R8U0</accession>
<keyword evidence="2" id="KW-0813">Transport</keyword>
<comment type="caution">
    <text evidence="11">The sequence shown here is derived from an EMBL/GenBank/DDBJ whole genome shotgun (WGS) entry which is preliminary data.</text>
</comment>
<evidence type="ECO:0000256" key="7">
    <source>
        <dbReference type="ARBA" id="ARBA00023170"/>
    </source>
</evidence>
<dbReference type="InterPro" id="IPR008969">
    <property type="entry name" value="CarboxyPept-like_regulatory"/>
</dbReference>
<evidence type="ECO:0000256" key="3">
    <source>
        <dbReference type="ARBA" id="ARBA00022692"/>
    </source>
</evidence>
<dbReference type="SUPFAM" id="SSF56935">
    <property type="entry name" value="Porins"/>
    <property type="match status" value="1"/>
</dbReference>
<keyword evidence="7 11" id="KW-0675">Receptor</keyword>
<keyword evidence="5" id="KW-0798">TonB box</keyword>
<dbReference type="Pfam" id="PF07715">
    <property type="entry name" value="Plug"/>
    <property type="match status" value="1"/>
</dbReference>
<dbReference type="PROSITE" id="PS52016">
    <property type="entry name" value="TONB_DEPENDENT_REC_3"/>
    <property type="match status" value="1"/>
</dbReference>
<dbReference type="PANTHER" id="PTHR30069:SF29">
    <property type="entry name" value="HEMOGLOBIN AND HEMOGLOBIN-HAPTOGLOBIN-BINDING PROTEIN 1-RELATED"/>
    <property type="match status" value="1"/>
</dbReference>
<dbReference type="Gene3D" id="2.170.130.10">
    <property type="entry name" value="TonB-dependent receptor, plug domain"/>
    <property type="match status" value="1"/>
</dbReference>
<dbReference type="InterPro" id="IPR023996">
    <property type="entry name" value="TonB-dep_OMP_SusC/RagA"/>
</dbReference>
<keyword evidence="8" id="KW-0998">Cell outer membrane</keyword>
<evidence type="ECO:0000256" key="6">
    <source>
        <dbReference type="ARBA" id="ARBA00023136"/>
    </source>
</evidence>
<evidence type="ECO:0000256" key="8">
    <source>
        <dbReference type="ARBA" id="ARBA00023237"/>
    </source>
</evidence>
<dbReference type="AlphaFoldDB" id="A0A5J4R8U0"/>
<keyword evidence="4" id="KW-0732">Signal</keyword>
<sequence>MKVNYSQHAMKKMCLVILFLLTSIFTYSQTLIRGRVINEETKEPIVGATVAIKATASGVITNLNGAFELRTNRELPLGLNISFIGYKAQIVDVYDANEQVLVTLVENNNLLNEVVVTALGIQRERSALPYATQRISSDDLVRTPATSLATSLSGKIAGLQITSANTLGGTNNVILRGFKSLTQSNQALFVIDGVPIDNSNLNTNGLDLGNTISDINPEDVESVNVLKGAAASALYGSRAVNGVIVINTKKGAKGSKLNVVFNQGVKTGVVDKNTLPSYQTQYGQGKGTYGNNTTDAWFYYQPTFNSENPSRIVITNQDLAWGPAYNASTLAYTWESFVPGNPNYGKEIPWVASSNNDPAAYFETPLSTNTSIFLNGGTEQSAYKVGYTYDNNDGSTPNSYINKHSFNFKWTQELIKDITIGTSFNYSQTSARNRSTYDYRASNSNVRDLRQWLPSNVDYKAQRADYERGYNASWNILAGSYAVQQSDNVIKAAYHNNVYWNDYENYNNDSRDRYFGNVFVTYDIIEGLQATARISIDNYTQFFEDRIAEGSISTSRYYRSDIKYGENNYDLLLNYNKKVSDKFTLRALLGGTIRQTSTENISAETSGGLAVPGLYAISNSKGQPAAPQEYVGNKQVNSLFAGVTLEYKNLLTFDVTGRQDQASTLPENNNSYFYPAISGGFIFSSLLPRYEWLNLAKLRLNYAEVGSDAPYYSIRNTYTAASPFGGQNIFSVPATNNNPNLKPERNKSYEVGLESAFLDNRINIDLTYYHSRLNDQITPITVSSASGYNKFYVNGGTIQNQGLELSLNINPVRTHHFNYDLTLNWSKNQNEVISLYGNQPSYTIAQYHNSVQLVAEVGKPYGILRGTDYEYLNGQPLVDENGYYVKKASNNNADLGKVTPDWIGGITNRFRYKDFTLSFLVDVSQGGNIYSLDMDNGSRSGILAHTAETNDLGNPLRNPISEGGGIILPGVKDDGTPNNIRVDVSDAQKLGTKLPFGSTNALTAKSYIYDASYVKLREVAFAYSLPQTVVGSSKIVKGVTFTLSGRNLWIIHKNLPYSDPEQGSPSTTLTSGAAMIYNPNASLGYQNAVYPALKEIAFNVKLNF</sequence>
<evidence type="ECO:0000256" key="5">
    <source>
        <dbReference type="ARBA" id="ARBA00023077"/>
    </source>
</evidence>
<reference evidence="11" key="1">
    <citation type="submission" date="2019-03" db="EMBL/GenBank/DDBJ databases">
        <title>Single cell metagenomics reveals metabolic interactions within the superorganism composed of flagellate Streblomastix strix and complex community of Bacteroidetes bacteria on its surface.</title>
        <authorList>
            <person name="Treitli S.C."/>
            <person name="Kolisko M."/>
            <person name="Husnik F."/>
            <person name="Keeling P."/>
            <person name="Hampl V."/>
        </authorList>
    </citation>
    <scope>NUCLEOTIDE SEQUENCE</scope>
    <source>
        <strain evidence="11">STM</strain>
    </source>
</reference>
<gene>
    <name evidence="11" type="ORF">EZS27_022051</name>
</gene>
<dbReference type="InterPro" id="IPR023997">
    <property type="entry name" value="TonB-dep_OMP_SusC/RagA_CS"/>
</dbReference>
<dbReference type="NCBIfam" id="TIGR04056">
    <property type="entry name" value="OMP_RagA_SusC"/>
    <property type="match status" value="1"/>
</dbReference>
<dbReference type="InterPro" id="IPR012910">
    <property type="entry name" value="Plug_dom"/>
</dbReference>
<proteinExistence type="predicted"/>
<keyword evidence="3" id="KW-0812">Transmembrane</keyword>